<evidence type="ECO:0000313" key="2">
    <source>
        <dbReference type="EMBL" id="KAH9839630.1"/>
    </source>
</evidence>
<dbReference type="OrthoDB" id="1658288at2759"/>
<comment type="caution">
    <text evidence="2">The sequence shown here is derived from an EMBL/GenBank/DDBJ whole genome shotgun (WGS) entry which is preliminary data.</text>
</comment>
<protein>
    <submittedName>
        <fullName evidence="2">Uncharacterized protein</fullName>
    </submittedName>
</protein>
<dbReference type="Proteomes" id="UP001138500">
    <property type="component" value="Unassembled WGS sequence"/>
</dbReference>
<feature type="compositionally biased region" description="Basic and acidic residues" evidence="1">
    <location>
        <begin position="113"/>
        <end position="133"/>
    </location>
</feature>
<reference evidence="2 3" key="1">
    <citation type="journal article" date="2018" name="IMA Fungus">
        <title>IMA Genome-F 10: Nine draft genome sequences of Claviceps purpurea s.lat., including C. arundinis, C. humidiphila, and C. cf. spartinae, pseudomolecules for the pitch canker pathogen Fusarium circinatum, draft genome of Davidsoniella eucalypti, Grosmannia galeiformis, Quambalaria eucalypti, and Teratosphaeria destructans.</title>
        <authorList>
            <person name="Wingfield B.D."/>
            <person name="Liu M."/>
            <person name="Nguyen H.D."/>
            <person name="Lane F.A."/>
            <person name="Morgan S.W."/>
            <person name="De Vos L."/>
            <person name="Wilken P.M."/>
            <person name="Duong T.A."/>
            <person name="Aylward J."/>
            <person name="Coetzee M.P."/>
            <person name="Dadej K."/>
            <person name="De Beer Z.W."/>
            <person name="Findlay W."/>
            <person name="Havenga M."/>
            <person name="Kolarik M."/>
            <person name="Menzies J.G."/>
            <person name="Naidoo K."/>
            <person name="Pochopski O."/>
            <person name="Shoukouhi P."/>
            <person name="Santana Q.C."/>
            <person name="Seifert K.A."/>
            <person name="Soal N."/>
            <person name="Steenkamp E.T."/>
            <person name="Tatham C.T."/>
            <person name="van der Nest M.A."/>
            <person name="Wingfield M.J."/>
        </authorList>
    </citation>
    <scope>NUCLEOTIDE SEQUENCE [LARGE SCALE GENOMIC DNA]</scope>
    <source>
        <strain evidence="2">CMW44962</strain>
    </source>
</reference>
<keyword evidence="3" id="KW-1185">Reference proteome</keyword>
<gene>
    <name evidence="2" type="ORF">Tdes44962_MAKER08027</name>
</gene>
<evidence type="ECO:0000256" key="1">
    <source>
        <dbReference type="SAM" id="MobiDB-lite"/>
    </source>
</evidence>
<dbReference type="EMBL" id="RIBY02000613">
    <property type="protein sequence ID" value="KAH9839630.1"/>
    <property type="molecule type" value="Genomic_DNA"/>
</dbReference>
<evidence type="ECO:0000313" key="3">
    <source>
        <dbReference type="Proteomes" id="UP001138500"/>
    </source>
</evidence>
<sequence>TSEDLVQLVHLGHVNVANIYDRTDEQSIVESTPRSALETEALRIQPPPGNQDVRAPIDGCFTSGDQKRCQERTMEYLQRLARLDLISATAVDLAQAEWDSSTHGIFGQKGLTRQREQTAGDLLSKRSNHDKGRSSSKSRLVLLLPQALRNHRLFHGYWIHQVNNTDSTDMTGNGVFGSNN</sequence>
<dbReference type="AlphaFoldDB" id="A0A9W7W555"/>
<reference evidence="2 3" key="2">
    <citation type="journal article" date="2021" name="Curr. Genet.">
        <title>Genetic response to nitrogen starvation in the aggressive Eucalyptus foliar pathogen Teratosphaeria destructans.</title>
        <authorList>
            <person name="Havenga M."/>
            <person name="Wingfield B.D."/>
            <person name="Wingfield M.J."/>
            <person name="Dreyer L.L."/>
            <person name="Roets F."/>
            <person name="Aylward J."/>
        </authorList>
    </citation>
    <scope>NUCLEOTIDE SEQUENCE [LARGE SCALE GENOMIC DNA]</scope>
    <source>
        <strain evidence="2">CMW44962</strain>
    </source>
</reference>
<name>A0A9W7W555_9PEZI</name>
<accession>A0A9W7W555</accession>
<feature type="region of interest" description="Disordered" evidence="1">
    <location>
        <begin position="109"/>
        <end position="137"/>
    </location>
</feature>
<proteinExistence type="predicted"/>
<organism evidence="2 3">
    <name type="scientific">Teratosphaeria destructans</name>
    <dbReference type="NCBI Taxonomy" id="418781"/>
    <lineage>
        <taxon>Eukaryota</taxon>
        <taxon>Fungi</taxon>
        <taxon>Dikarya</taxon>
        <taxon>Ascomycota</taxon>
        <taxon>Pezizomycotina</taxon>
        <taxon>Dothideomycetes</taxon>
        <taxon>Dothideomycetidae</taxon>
        <taxon>Mycosphaerellales</taxon>
        <taxon>Teratosphaeriaceae</taxon>
        <taxon>Teratosphaeria</taxon>
    </lineage>
</organism>
<feature type="non-terminal residue" evidence="2">
    <location>
        <position position="1"/>
    </location>
</feature>